<comment type="subunit">
    <text evidence="7">Monomer.</text>
</comment>
<dbReference type="Proteomes" id="UP000724268">
    <property type="component" value="Unassembled WGS sequence"/>
</dbReference>
<dbReference type="CDD" id="cd01556">
    <property type="entry name" value="EPSP_synthase"/>
    <property type="match status" value="1"/>
</dbReference>
<evidence type="ECO:0000256" key="3">
    <source>
        <dbReference type="ARBA" id="ARBA00022605"/>
    </source>
</evidence>
<dbReference type="PANTHER" id="PTHR21090">
    <property type="entry name" value="AROM/DEHYDROQUINATE SYNTHASE"/>
    <property type="match status" value="1"/>
</dbReference>
<organism evidence="9 10">
    <name type="scientific">Thermus brevis</name>
    <dbReference type="NCBI Taxonomy" id="2862456"/>
    <lineage>
        <taxon>Bacteria</taxon>
        <taxon>Thermotogati</taxon>
        <taxon>Deinococcota</taxon>
        <taxon>Deinococci</taxon>
        <taxon>Thermales</taxon>
        <taxon>Thermaceae</taxon>
        <taxon>Thermus</taxon>
    </lineage>
</organism>
<feature type="binding site" evidence="7">
    <location>
        <position position="107"/>
    </location>
    <ligand>
        <name>phosphoenolpyruvate</name>
        <dbReference type="ChEBI" id="CHEBI:58702"/>
    </ligand>
</feature>
<dbReference type="HAMAP" id="MF_00210">
    <property type="entry name" value="EPSP_synth"/>
    <property type="match status" value="1"/>
</dbReference>
<feature type="binding site" evidence="7">
    <location>
        <position position="360"/>
    </location>
    <ligand>
        <name>phosphoenolpyruvate</name>
        <dbReference type="ChEBI" id="CHEBI:58702"/>
    </ligand>
</feature>
<dbReference type="PROSITE" id="PS00885">
    <property type="entry name" value="EPSP_SYNTHASE_2"/>
    <property type="match status" value="1"/>
</dbReference>
<evidence type="ECO:0000256" key="4">
    <source>
        <dbReference type="ARBA" id="ARBA00022679"/>
    </source>
</evidence>
<protein>
    <recommendedName>
        <fullName evidence="7">3-phosphoshikimate 1-carboxyvinyltransferase</fullName>
        <ecNumber evidence="7">2.5.1.19</ecNumber>
    </recommendedName>
    <alternativeName>
        <fullName evidence="7">5-enolpyruvylshikimate-3-phosphate synthase</fullName>
        <shortName evidence="7">EPSP synthase</shortName>
        <shortName evidence="7">EPSPS</shortName>
    </alternativeName>
</protein>
<feature type="binding site" evidence="7">
    <location>
        <position position="181"/>
    </location>
    <ligand>
        <name>3-phosphoshikimate</name>
        <dbReference type="ChEBI" id="CHEBI:145989"/>
    </ligand>
</feature>
<feature type="binding site" evidence="7">
    <location>
        <position position="24"/>
    </location>
    <ligand>
        <name>phosphoenolpyruvate</name>
        <dbReference type="ChEBI" id="CHEBI:58702"/>
    </ligand>
</feature>
<dbReference type="EMBL" id="JAHXRS010000005">
    <property type="protein sequence ID" value="MBW6394351.1"/>
    <property type="molecule type" value="Genomic_DNA"/>
</dbReference>
<dbReference type="NCBIfam" id="TIGR01356">
    <property type="entry name" value="aroA"/>
    <property type="match status" value="1"/>
</dbReference>
<feature type="binding site" evidence="7">
    <location>
        <position position="29"/>
    </location>
    <ligand>
        <name>3-phosphoshikimate</name>
        <dbReference type="ChEBI" id="CHEBI:145989"/>
    </ligand>
</feature>
<evidence type="ECO:0000313" key="9">
    <source>
        <dbReference type="EMBL" id="MBW6394351.1"/>
    </source>
</evidence>
<feature type="binding site" evidence="7">
    <location>
        <position position="329"/>
    </location>
    <ligand>
        <name>3-phosphoshikimate</name>
        <dbReference type="ChEBI" id="CHEBI:145989"/>
    </ligand>
</feature>
<feature type="binding site" evidence="7">
    <location>
        <position position="183"/>
    </location>
    <ligand>
        <name>3-phosphoshikimate</name>
        <dbReference type="ChEBI" id="CHEBI:145989"/>
    </ligand>
</feature>
<evidence type="ECO:0000256" key="1">
    <source>
        <dbReference type="ARBA" id="ARBA00004811"/>
    </source>
</evidence>
<feature type="binding site" evidence="7">
    <location>
        <position position="24"/>
    </location>
    <ligand>
        <name>3-phosphoshikimate</name>
        <dbReference type="ChEBI" id="CHEBI:145989"/>
    </ligand>
</feature>
<dbReference type="InterPro" id="IPR006264">
    <property type="entry name" value="EPSP_synthase"/>
</dbReference>
<gene>
    <name evidence="7 9" type="primary">aroA</name>
    <name evidence="9" type="ORF">KZX47_04175</name>
</gene>
<dbReference type="GO" id="GO:0003866">
    <property type="term" value="F:3-phosphoshikimate 1-carboxyvinyltransferase activity"/>
    <property type="evidence" value="ECO:0007669"/>
    <property type="project" value="UniProtKB-EC"/>
</dbReference>
<name>A0ABS6ZWB8_9DEIN</name>
<dbReference type="InterPro" id="IPR023193">
    <property type="entry name" value="EPSP_synthase_CS"/>
</dbReference>
<evidence type="ECO:0000259" key="8">
    <source>
        <dbReference type="Pfam" id="PF00275"/>
    </source>
</evidence>
<comment type="function">
    <text evidence="7">Catalyzes the transfer of the enolpyruvyl moiety of phosphoenolpyruvate (PEP) to the 5-hydroxyl of shikimate-3-phosphate (S3P) to produce enolpyruvyl shikimate-3-phosphate and inorganic phosphate.</text>
</comment>
<sequence>MDRPYLDLGPCGPLRGVLRVPGDKSVTHRGLMLLALSQGEGRLFYPLKAGDTLSTARVLRALGAEILEEKGPEGARLAREEGPHFRVRGQGLRLKEPEDVLDCGNAGTLIRLVLGILAGQEGLFAVLTGDASLRRRPMGRVVEPLRAMGASIDGREGGKKAPLAVRGRGLKGVSYTLPVPSAQVKSALLLAGLFAEGVTEVVEPVPTRDHTERLFRHFGLPLEAEGPRIRTRRAEPFPARDLTVPGDFSSAAFFLVAALLTPGSEVTVEGVGLNPTRTGLLKVLQEMGADLEWQVVEGEAGEPVGWIRARYSPLKGVSVDPGLIPLMVDEVPALAAAAAWAEGETYIPGLSELRVKESDRVAAIAHNLRALGVGVEEGPDWLRIQGGGVKPGEVEPFHDHRIAMAFAVAALPVGVRVWEPHWAEISYPGFFQDLKRLCGAS</sequence>
<evidence type="ECO:0000313" key="10">
    <source>
        <dbReference type="Proteomes" id="UP000724268"/>
    </source>
</evidence>
<keyword evidence="5 7" id="KW-0057">Aromatic amino acid biosynthesis</keyword>
<dbReference type="EC" id="2.5.1.19" evidence="7"/>
<feature type="binding site" evidence="7">
    <location>
        <position position="136"/>
    </location>
    <ligand>
        <name>phosphoenolpyruvate</name>
        <dbReference type="ChEBI" id="CHEBI:58702"/>
    </ligand>
</feature>
<feature type="binding site" evidence="7">
    <location>
        <position position="25"/>
    </location>
    <ligand>
        <name>3-phosphoshikimate</name>
        <dbReference type="ChEBI" id="CHEBI:145989"/>
    </ligand>
</feature>
<keyword evidence="7" id="KW-0963">Cytoplasm</keyword>
<evidence type="ECO:0000256" key="5">
    <source>
        <dbReference type="ARBA" id="ARBA00023141"/>
    </source>
</evidence>
<dbReference type="Gene3D" id="3.65.10.10">
    <property type="entry name" value="Enolpyruvate transferase domain"/>
    <property type="match status" value="2"/>
</dbReference>
<keyword evidence="3 7" id="KW-0028">Amino-acid biosynthesis</keyword>
<comment type="catalytic activity">
    <reaction evidence="6">
        <text>3-phosphoshikimate + phosphoenolpyruvate = 5-O-(1-carboxyvinyl)-3-phosphoshikimate + phosphate</text>
        <dbReference type="Rhea" id="RHEA:21256"/>
        <dbReference type="ChEBI" id="CHEBI:43474"/>
        <dbReference type="ChEBI" id="CHEBI:57701"/>
        <dbReference type="ChEBI" id="CHEBI:58702"/>
        <dbReference type="ChEBI" id="CHEBI:145989"/>
        <dbReference type="EC" id="2.5.1.19"/>
    </reaction>
    <physiologicalReaction direction="left-to-right" evidence="6">
        <dbReference type="Rhea" id="RHEA:21257"/>
    </physiologicalReaction>
</comment>
<comment type="caution">
    <text evidence="9">The sequence shown here is derived from an EMBL/GenBank/DDBJ whole genome shotgun (WGS) entry which is preliminary data.</text>
</comment>
<reference evidence="9 10" key="1">
    <citation type="submission" date="2021-07" db="EMBL/GenBank/DDBJ databases">
        <title>Thermus aquaticus gen. n. and sp. n., a nonsporulating extreme thermophile.</title>
        <authorList>
            <person name="Hu C.-J."/>
            <person name="Li W.-J."/>
            <person name="Xian W.-D."/>
        </authorList>
    </citation>
    <scope>NUCLEOTIDE SEQUENCE [LARGE SCALE GENOMIC DNA]</scope>
    <source>
        <strain evidence="9 10">SYSU G05001</strain>
    </source>
</reference>
<feature type="binding site" evidence="7">
    <location>
        <position position="183"/>
    </location>
    <ligand>
        <name>phosphoenolpyruvate</name>
        <dbReference type="ChEBI" id="CHEBI:58702"/>
    </ligand>
</feature>
<evidence type="ECO:0000256" key="7">
    <source>
        <dbReference type="HAMAP-Rule" id="MF_00210"/>
    </source>
</evidence>
<comment type="caution">
    <text evidence="7">Lacks conserved residue(s) required for the propagation of feature annotation.</text>
</comment>
<dbReference type="SUPFAM" id="SSF55205">
    <property type="entry name" value="EPT/RTPC-like"/>
    <property type="match status" value="1"/>
</dbReference>
<dbReference type="InterPro" id="IPR036968">
    <property type="entry name" value="Enolpyruvate_Tfrase_sf"/>
</dbReference>
<feature type="active site" description="Proton acceptor" evidence="7">
    <location>
        <position position="329"/>
    </location>
</feature>
<feature type="binding site" evidence="7">
    <location>
        <position position="356"/>
    </location>
    <ligand>
        <name>3-phosphoshikimate</name>
        <dbReference type="ChEBI" id="CHEBI:145989"/>
    </ligand>
</feature>
<keyword evidence="4 7" id="KW-0808">Transferase</keyword>
<dbReference type="Pfam" id="PF00275">
    <property type="entry name" value="EPSP_synthase"/>
    <property type="match status" value="1"/>
</dbReference>
<proteinExistence type="inferred from homology"/>
<dbReference type="PIRSF" id="PIRSF000505">
    <property type="entry name" value="EPSPS"/>
    <property type="match status" value="1"/>
</dbReference>
<evidence type="ECO:0000256" key="6">
    <source>
        <dbReference type="ARBA" id="ARBA00044633"/>
    </source>
</evidence>
<keyword evidence="10" id="KW-1185">Reference proteome</keyword>
<feature type="domain" description="Enolpyruvate transferase" evidence="8">
    <location>
        <begin position="12"/>
        <end position="434"/>
    </location>
</feature>
<dbReference type="InterPro" id="IPR013792">
    <property type="entry name" value="RNA3'P_cycl/enolpyr_Trfase_a/b"/>
</dbReference>
<dbReference type="PANTHER" id="PTHR21090:SF5">
    <property type="entry name" value="PENTAFUNCTIONAL AROM POLYPEPTIDE"/>
    <property type="match status" value="1"/>
</dbReference>
<accession>A0ABS6ZWB8</accession>
<comment type="subcellular location">
    <subcellularLocation>
        <location evidence="7">Cytoplasm</location>
    </subcellularLocation>
</comment>
<dbReference type="RefSeq" id="WP_219759085.1">
    <property type="nucleotide sequence ID" value="NZ_JAHXRS010000005.1"/>
</dbReference>
<comment type="similarity">
    <text evidence="2 7">Belongs to the EPSP synthase family.</text>
</comment>
<dbReference type="InterPro" id="IPR001986">
    <property type="entry name" value="Enolpyruvate_Tfrase_dom"/>
</dbReference>
<feature type="binding site" evidence="7">
    <location>
        <position position="401"/>
    </location>
    <ligand>
        <name>phosphoenolpyruvate</name>
        <dbReference type="ChEBI" id="CHEBI:58702"/>
    </ligand>
</feature>
<evidence type="ECO:0000256" key="2">
    <source>
        <dbReference type="ARBA" id="ARBA00009948"/>
    </source>
</evidence>
<comment type="pathway">
    <text evidence="1 7">Metabolic intermediate biosynthesis; chorismate biosynthesis; chorismate from D-erythrose 4-phosphate and phosphoenolpyruvate: step 6/7.</text>
</comment>